<evidence type="ECO:0000256" key="3">
    <source>
        <dbReference type="ARBA" id="ARBA00038412"/>
    </source>
</evidence>
<keyword evidence="6" id="KW-0255">Endonuclease</keyword>
<dbReference type="PANTHER" id="PTHR41286">
    <property type="entry name" value="HNH NUCLEASE YAJD-RELATED"/>
    <property type="match status" value="1"/>
</dbReference>
<dbReference type="InterPro" id="IPR003615">
    <property type="entry name" value="HNH_nuc"/>
</dbReference>
<proteinExistence type="inferred from homology"/>
<dbReference type="Gene3D" id="1.10.30.50">
    <property type="match status" value="1"/>
</dbReference>
<dbReference type="GO" id="GO:0005829">
    <property type="term" value="C:cytosol"/>
    <property type="evidence" value="ECO:0007669"/>
    <property type="project" value="TreeGrafter"/>
</dbReference>
<dbReference type="RefSeq" id="WP_070977113.1">
    <property type="nucleotide sequence ID" value="NZ_CP043420.1"/>
</dbReference>
<dbReference type="GO" id="GO:0008270">
    <property type="term" value="F:zinc ion binding"/>
    <property type="evidence" value="ECO:0007669"/>
    <property type="project" value="InterPro"/>
</dbReference>
<organism evidence="6 7">
    <name type="scientific">Kushneria phosphatilytica</name>
    <dbReference type="NCBI Taxonomy" id="657387"/>
    <lineage>
        <taxon>Bacteria</taxon>
        <taxon>Pseudomonadati</taxon>
        <taxon>Pseudomonadota</taxon>
        <taxon>Gammaproteobacteria</taxon>
        <taxon>Oceanospirillales</taxon>
        <taxon>Halomonadaceae</taxon>
        <taxon>Kushneria</taxon>
    </lineage>
</organism>
<evidence type="ECO:0000313" key="6">
    <source>
        <dbReference type="EMBL" id="QEL10870.1"/>
    </source>
</evidence>
<accession>A0A1S1P2J9</accession>
<evidence type="ECO:0000256" key="2">
    <source>
        <dbReference type="ARBA" id="ARBA00022801"/>
    </source>
</evidence>
<dbReference type="EMBL" id="CP043420">
    <property type="protein sequence ID" value="QEL10870.1"/>
    <property type="molecule type" value="Genomic_DNA"/>
</dbReference>
<comment type="similarity">
    <text evidence="3">Belongs to the HNH nuclease family.</text>
</comment>
<dbReference type="SMART" id="SM00507">
    <property type="entry name" value="HNHc"/>
    <property type="match status" value="1"/>
</dbReference>
<dbReference type="GO" id="GO:0016787">
    <property type="term" value="F:hydrolase activity"/>
    <property type="evidence" value="ECO:0007669"/>
    <property type="project" value="UniProtKB-KW"/>
</dbReference>
<reference evidence="6 7" key="1">
    <citation type="submission" date="2019-08" db="EMBL/GenBank/DDBJ databases">
        <title>Complete genome sequence of Kushneria sp. YCWA18, a halophilic phosphate-solubilizing bacterium isolated from Daqiao saltern in China.</title>
        <authorList>
            <person name="Du G.-X."/>
            <person name="Qu L.-Y."/>
        </authorList>
    </citation>
    <scope>NUCLEOTIDE SEQUENCE [LARGE SCALE GENOMIC DNA]</scope>
    <source>
        <strain evidence="6 7">YCWA18</strain>
    </source>
</reference>
<dbReference type="Pfam" id="PF01844">
    <property type="entry name" value="HNH"/>
    <property type="match status" value="1"/>
</dbReference>
<dbReference type="GO" id="GO:0003676">
    <property type="term" value="F:nucleic acid binding"/>
    <property type="evidence" value="ECO:0007669"/>
    <property type="project" value="InterPro"/>
</dbReference>
<name>A0A1S1P2J9_9GAMM</name>
<keyword evidence="2" id="KW-0378">Hydrolase</keyword>
<dbReference type="AlphaFoldDB" id="A0A1S1P2J9"/>
<dbReference type="PANTHER" id="PTHR41286:SF1">
    <property type="entry name" value="HNH NUCLEASE YAJD-RELATED"/>
    <property type="match status" value="1"/>
</dbReference>
<feature type="compositionally biased region" description="Basic residues" evidence="5">
    <location>
        <begin position="37"/>
        <end position="54"/>
    </location>
</feature>
<dbReference type="Proteomes" id="UP000322553">
    <property type="component" value="Chromosome"/>
</dbReference>
<evidence type="ECO:0000313" key="7">
    <source>
        <dbReference type="Proteomes" id="UP000322553"/>
    </source>
</evidence>
<dbReference type="STRING" id="657387.BH688_03075"/>
<protein>
    <recommendedName>
        <fullName evidence="4">Putative HNH nuclease YajD</fullName>
    </recommendedName>
</protein>
<gene>
    <name evidence="6" type="ORF">FY550_06840</name>
</gene>
<dbReference type="OrthoDB" id="5292295at2"/>
<evidence type="ECO:0000256" key="4">
    <source>
        <dbReference type="ARBA" id="ARBA00040194"/>
    </source>
</evidence>
<evidence type="ECO:0000256" key="1">
    <source>
        <dbReference type="ARBA" id="ARBA00022722"/>
    </source>
</evidence>
<evidence type="ECO:0000256" key="5">
    <source>
        <dbReference type="SAM" id="MobiDB-lite"/>
    </source>
</evidence>
<feature type="region of interest" description="Disordered" evidence="5">
    <location>
        <begin position="30"/>
        <end position="56"/>
    </location>
</feature>
<keyword evidence="1" id="KW-0540">Nuclease</keyword>
<keyword evidence="7" id="KW-1185">Reference proteome</keyword>
<dbReference type="CDD" id="cd00085">
    <property type="entry name" value="HNHc"/>
    <property type="match status" value="1"/>
</dbReference>
<sequence length="126" mass="13873">MPSKPPRPCRAPGCGAKTAEPNGYCESHAHMATGWNQRRRGRSGRGGRPWRRKRESVLQRDRYLCQHCLRAGRATPATEVDHITALAEGGRDDESNLEAICSACHQVKTQAESQRHREGAGQISGS</sequence>
<dbReference type="GO" id="GO:0004519">
    <property type="term" value="F:endonuclease activity"/>
    <property type="evidence" value="ECO:0007669"/>
    <property type="project" value="UniProtKB-KW"/>
</dbReference>
<dbReference type="InterPro" id="IPR002711">
    <property type="entry name" value="HNH"/>
</dbReference>
<dbReference type="KEGG" id="kuy:FY550_06840"/>